<protein>
    <submittedName>
        <fullName evidence="1">Uncharacterized protein</fullName>
    </submittedName>
</protein>
<evidence type="ECO:0000313" key="2">
    <source>
        <dbReference type="Proteomes" id="UP000076154"/>
    </source>
</evidence>
<keyword evidence="2" id="KW-1185">Reference proteome</keyword>
<gene>
    <name evidence="1" type="ORF">Hypma_010515</name>
</gene>
<comment type="caution">
    <text evidence="1">The sequence shown here is derived from an EMBL/GenBank/DDBJ whole genome shotgun (WGS) entry which is preliminary data.</text>
</comment>
<dbReference type="InParanoid" id="A0A369JUI3"/>
<dbReference type="AlphaFoldDB" id="A0A369JUI3"/>
<dbReference type="EMBL" id="LUEZ02000051">
    <property type="protein sequence ID" value="RDB22416.1"/>
    <property type="molecule type" value="Genomic_DNA"/>
</dbReference>
<accession>A0A369JUI3</accession>
<reference evidence="1" key="1">
    <citation type="submission" date="2018-04" db="EMBL/GenBank/DDBJ databases">
        <title>Whole genome sequencing of Hypsizygus marmoreus.</title>
        <authorList>
            <person name="Choi I.-G."/>
            <person name="Min B."/>
            <person name="Kim J.-G."/>
            <person name="Kim S."/>
            <person name="Oh Y.-L."/>
            <person name="Kong W.-S."/>
            <person name="Park H."/>
            <person name="Jeong J."/>
            <person name="Song E.-S."/>
        </authorList>
    </citation>
    <scope>NUCLEOTIDE SEQUENCE [LARGE SCALE GENOMIC DNA]</scope>
    <source>
        <strain evidence="1">51987-8</strain>
    </source>
</reference>
<dbReference type="Proteomes" id="UP000076154">
    <property type="component" value="Unassembled WGS sequence"/>
</dbReference>
<name>A0A369JUI3_HYPMA</name>
<proteinExistence type="predicted"/>
<sequence>MSCVEIIVLPSRAIDRGGGRALETFCTRQLSRSDINALHGHTDSCSKAEWSSRPPKPYYKAYSMIQQDS</sequence>
<organism evidence="1 2">
    <name type="scientific">Hypsizygus marmoreus</name>
    <name type="common">White beech mushroom</name>
    <name type="synonym">Agaricus marmoreus</name>
    <dbReference type="NCBI Taxonomy" id="39966"/>
    <lineage>
        <taxon>Eukaryota</taxon>
        <taxon>Fungi</taxon>
        <taxon>Dikarya</taxon>
        <taxon>Basidiomycota</taxon>
        <taxon>Agaricomycotina</taxon>
        <taxon>Agaricomycetes</taxon>
        <taxon>Agaricomycetidae</taxon>
        <taxon>Agaricales</taxon>
        <taxon>Tricholomatineae</taxon>
        <taxon>Lyophyllaceae</taxon>
        <taxon>Hypsizygus</taxon>
    </lineage>
</organism>
<evidence type="ECO:0000313" key="1">
    <source>
        <dbReference type="EMBL" id="RDB22416.1"/>
    </source>
</evidence>